<gene>
    <name evidence="1" type="ORF">LCGC14_1042350</name>
</gene>
<proteinExistence type="predicted"/>
<dbReference type="EMBL" id="LAZR01004300">
    <property type="protein sequence ID" value="KKN09864.1"/>
    <property type="molecule type" value="Genomic_DNA"/>
</dbReference>
<dbReference type="AlphaFoldDB" id="A0A0F9MVT7"/>
<protein>
    <submittedName>
        <fullName evidence="1">Uncharacterized protein</fullName>
    </submittedName>
</protein>
<name>A0A0F9MVT7_9ZZZZ</name>
<reference evidence="1" key="1">
    <citation type="journal article" date="2015" name="Nature">
        <title>Complex archaea that bridge the gap between prokaryotes and eukaryotes.</title>
        <authorList>
            <person name="Spang A."/>
            <person name="Saw J.H."/>
            <person name="Jorgensen S.L."/>
            <person name="Zaremba-Niedzwiedzka K."/>
            <person name="Martijn J."/>
            <person name="Lind A.E."/>
            <person name="van Eijk R."/>
            <person name="Schleper C."/>
            <person name="Guy L."/>
            <person name="Ettema T.J."/>
        </authorList>
    </citation>
    <scope>NUCLEOTIDE SEQUENCE</scope>
</reference>
<evidence type="ECO:0000313" key="1">
    <source>
        <dbReference type="EMBL" id="KKN09864.1"/>
    </source>
</evidence>
<comment type="caution">
    <text evidence="1">The sequence shown here is derived from an EMBL/GenBank/DDBJ whole genome shotgun (WGS) entry which is preliminary data.</text>
</comment>
<organism evidence="1">
    <name type="scientific">marine sediment metagenome</name>
    <dbReference type="NCBI Taxonomy" id="412755"/>
    <lineage>
        <taxon>unclassified sequences</taxon>
        <taxon>metagenomes</taxon>
        <taxon>ecological metagenomes</taxon>
    </lineage>
</organism>
<sequence>MPDLIGKVKCPNTTESDIPIIDIAAIDETFKIAPNPLIKFIRRNKEVQ</sequence>
<accession>A0A0F9MVT7</accession>